<reference evidence="2" key="1">
    <citation type="submission" date="2014-02" db="EMBL/GenBank/DDBJ databases">
        <title>The Genome Sequence of Trichophyton rubrum (morphotype fischeri) CBS 288.86.</title>
        <authorList>
            <consortium name="The Broad Institute Genomics Platform"/>
            <person name="Cuomo C.A."/>
            <person name="White T.C."/>
            <person name="Graser Y."/>
            <person name="Martinez-Rossi N."/>
            <person name="Heitman J."/>
            <person name="Young S.K."/>
            <person name="Zeng Q."/>
            <person name="Gargeya S."/>
            <person name="Abouelleil A."/>
            <person name="Alvarado L."/>
            <person name="Chapman S.B."/>
            <person name="Gainer-Dewar J."/>
            <person name="Goldberg J."/>
            <person name="Griggs A."/>
            <person name="Gujja S."/>
            <person name="Hansen M."/>
            <person name="Howarth C."/>
            <person name="Imamovic A."/>
            <person name="Larimer J."/>
            <person name="Martinez D."/>
            <person name="Murphy C."/>
            <person name="Pearson M.D."/>
            <person name="Persinoti G."/>
            <person name="Poon T."/>
            <person name="Priest M."/>
            <person name="Roberts A.D."/>
            <person name="Saif S."/>
            <person name="Shea T.D."/>
            <person name="Sykes S.N."/>
            <person name="Wortman J."/>
            <person name="Nusbaum C."/>
            <person name="Birren B."/>
        </authorList>
    </citation>
    <scope>NUCLEOTIDE SEQUENCE [LARGE SCALE GENOMIC DNA]</scope>
    <source>
        <strain evidence="2">CBS 288.86</strain>
    </source>
</reference>
<dbReference type="Proteomes" id="UP000023758">
    <property type="component" value="Unassembled WGS sequence"/>
</dbReference>
<feature type="compositionally biased region" description="Basic and acidic residues" evidence="1">
    <location>
        <begin position="216"/>
        <end position="225"/>
    </location>
</feature>
<name>A0A022VUL1_TRIRU</name>
<feature type="compositionally biased region" description="Basic and acidic residues" evidence="1">
    <location>
        <begin position="191"/>
        <end position="203"/>
    </location>
</feature>
<evidence type="ECO:0000256" key="1">
    <source>
        <dbReference type="SAM" id="MobiDB-lite"/>
    </source>
</evidence>
<dbReference type="EMBL" id="KK207901">
    <property type="protein sequence ID" value="EZF49614.1"/>
    <property type="molecule type" value="Genomic_DNA"/>
</dbReference>
<protein>
    <recommendedName>
        <fullName evidence="3">Urease accessory protein UreD</fullName>
    </recommendedName>
</protein>
<feature type="region of interest" description="Disordered" evidence="1">
    <location>
        <begin position="1"/>
        <end position="126"/>
    </location>
</feature>
<dbReference type="PANTHER" id="PTHR40644:SF1">
    <property type="entry name" value="UPF0653 PROTEIN C607.02C"/>
    <property type="match status" value="1"/>
</dbReference>
<sequence length="350" mass="39567">MPHKHKRRGNRDDDYDLPPTSIAKSLPTRLEKADVKSKGGQDTKKGPKQKRSTTKSLQDDTPKAFARLMRVYQESNGKRKQGDRDAELDSGEQNSRKRKRQNDTNQQNAQNKNSKSKAAADAKDANIPKILPGERISEFAARVDRALPFSELAKRASLSKGGKDAVLGKIRDTRQTKHEKRLLRLQSQWREEDRKFREKRQAEIEEAEGEEEEINDLWKEWEREAGAGVKGKSKKTSLAQKKKKKKKKGIDDGVGDDHAISSDDDDDPWAKLNKRANVTKPINPADVVQAPPEKLAKPREIFKVRGMGGAKVHVADVPAAAGSLRRREELASERQSIVEQYRKLMASKRE</sequence>
<dbReference type="OrthoDB" id="5876637at2759"/>
<feature type="compositionally biased region" description="Basic and acidic residues" evidence="1">
    <location>
        <begin position="29"/>
        <end position="45"/>
    </location>
</feature>
<feature type="compositionally biased region" description="Acidic residues" evidence="1">
    <location>
        <begin position="204"/>
        <end position="215"/>
    </location>
</feature>
<feature type="compositionally biased region" description="Low complexity" evidence="1">
    <location>
        <begin position="105"/>
        <end position="117"/>
    </location>
</feature>
<evidence type="ECO:0008006" key="3">
    <source>
        <dbReference type="Google" id="ProtNLM"/>
    </source>
</evidence>
<accession>A0A022VUL1</accession>
<feature type="region of interest" description="Disordered" evidence="1">
    <location>
        <begin position="191"/>
        <end position="294"/>
    </location>
</feature>
<feature type="compositionally biased region" description="Basic residues" evidence="1">
    <location>
        <begin position="231"/>
        <end position="248"/>
    </location>
</feature>
<organism evidence="2">
    <name type="scientific">Trichophyton rubrum CBS 288.86</name>
    <dbReference type="NCBI Taxonomy" id="1215330"/>
    <lineage>
        <taxon>Eukaryota</taxon>
        <taxon>Fungi</taxon>
        <taxon>Dikarya</taxon>
        <taxon>Ascomycota</taxon>
        <taxon>Pezizomycotina</taxon>
        <taxon>Eurotiomycetes</taxon>
        <taxon>Eurotiomycetidae</taxon>
        <taxon>Onygenales</taxon>
        <taxon>Arthrodermataceae</taxon>
        <taxon>Trichophyton</taxon>
    </lineage>
</organism>
<dbReference type="AlphaFoldDB" id="A0A022VUL1"/>
<feature type="compositionally biased region" description="Basic and acidic residues" evidence="1">
    <location>
        <begin position="76"/>
        <end position="87"/>
    </location>
</feature>
<dbReference type="PANTHER" id="PTHR40644">
    <property type="entry name" value="UPF0653 PROTEIN C607.02C"/>
    <property type="match status" value="1"/>
</dbReference>
<gene>
    <name evidence="2" type="ORF">H103_06992</name>
</gene>
<proteinExistence type="predicted"/>
<dbReference type="HOGENOM" id="CLU_053180_1_0_1"/>
<feature type="compositionally biased region" description="Basic and acidic residues" evidence="1">
    <location>
        <begin position="249"/>
        <end position="261"/>
    </location>
</feature>
<evidence type="ECO:0000313" key="2">
    <source>
        <dbReference type="EMBL" id="EZF49614.1"/>
    </source>
</evidence>